<geneLocation type="plasmid" evidence="2 3">
    <name>pDGEO02</name>
</geneLocation>
<evidence type="ECO:0000313" key="3">
    <source>
        <dbReference type="Proteomes" id="UP000002431"/>
    </source>
</evidence>
<gene>
    <name evidence="2" type="ORF">Dgeo_2905</name>
</gene>
<name>A8ZR39_DEIGD</name>
<dbReference type="Gene3D" id="3.30.2310.20">
    <property type="entry name" value="RelE-like"/>
    <property type="match status" value="1"/>
</dbReference>
<dbReference type="SUPFAM" id="SSF143011">
    <property type="entry name" value="RelE-like"/>
    <property type="match status" value="1"/>
</dbReference>
<dbReference type="HOGENOM" id="CLU_155761_0_0_0"/>
<dbReference type="KEGG" id="dge:Dgeo_2905"/>
<sequence length="108" mass="12642">MSQVHRIEFTPKAVEMLEAVQDRRERELLLERIEALATDPELQGKALLGELRGHRSVRAVGQRYRIVYRVLRGEVLVLVIGVGRRQAGSKRDVYEQLERFCQVKFLRR</sequence>
<dbReference type="InterPro" id="IPR035093">
    <property type="entry name" value="RelE/ParE_toxin_dom_sf"/>
</dbReference>
<dbReference type="InterPro" id="IPR007712">
    <property type="entry name" value="RelE/ParE_toxin"/>
</dbReference>
<evidence type="ECO:0000256" key="1">
    <source>
        <dbReference type="ARBA" id="ARBA00022649"/>
    </source>
</evidence>
<dbReference type="Proteomes" id="UP000002431">
    <property type="component" value="Plasmid pDGEO02"/>
</dbReference>
<reference evidence="2" key="1">
    <citation type="submission" date="2007-10" db="EMBL/GenBank/DDBJ databases">
        <title>Complete sequence of Plasmid2 pDGEO02 of Deinococcus geothermalis DSM 11300.</title>
        <authorList>
            <consortium name="US DOE Joint Genome Institute"/>
            <person name="Copeland A."/>
            <person name="Lucas S."/>
            <person name="Lapidus A."/>
            <person name="Barry K."/>
            <person name="Detter J.C."/>
            <person name="Glavina del Rio T."/>
            <person name="Hammon N."/>
            <person name="Israni S."/>
            <person name="Dalin E."/>
            <person name="Tice H."/>
            <person name="Pitluck S."/>
            <person name="Brettin T."/>
            <person name="Bruce D."/>
            <person name="Han C."/>
            <person name="Tapia R."/>
            <person name="Saunders E."/>
            <person name="Gilna P."/>
            <person name="Schmutz J."/>
            <person name="Larimer F."/>
            <person name="Land M."/>
            <person name="Hauser L."/>
            <person name="Kyrpides N."/>
            <person name="Kim E."/>
            <person name="Daly M.J."/>
            <person name="Fredrickson J.K."/>
            <person name="Makarova K.S."/>
            <person name="Gaidamakova E.K."/>
            <person name="Zhai M."/>
            <person name="Richardson P."/>
        </authorList>
    </citation>
    <scope>NUCLEOTIDE SEQUENCE [LARGE SCALE GENOMIC DNA]</scope>
    <source>
        <strain evidence="2">DSM 11300</strain>
        <plasmid evidence="2">pDGEO02</plasmid>
    </source>
</reference>
<dbReference type="AlphaFoldDB" id="A8ZR39"/>
<protein>
    <submittedName>
        <fullName evidence="2">Addiction module toxin, RelE/StbE family</fullName>
    </submittedName>
</protein>
<proteinExistence type="predicted"/>
<keyword evidence="1" id="KW-1277">Toxin-antitoxin system</keyword>
<dbReference type="Pfam" id="PF05016">
    <property type="entry name" value="ParE_toxin"/>
    <property type="match status" value="1"/>
</dbReference>
<keyword evidence="2" id="KW-0614">Plasmid</keyword>
<organism evidence="2 3">
    <name type="scientific">Deinococcus geothermalis (strain DSM 11300 / CIP 105573 / AG-3a)</name>
    <dbReference type="NCBI Taxonomy" id="319795"/>
    <lineage>
        <taxon>Bacteria</taxon>
        <taxon>Thermotogati</taxon>
        <taxon>Deinococcota</taxon>
        <taxon>Deinococci</taxon>
        <taxon>Deinococcales</taxon>
        <taxon>Deinococcaceae</taxon>
        <taxon>Deinococcus</taxon>
    </lineage>
</organism>
<evidence type="ECO:0000313" key="2">
    <source>
        <dbReference type="EMBL" id="ABW34948.1"/>
    </source>
</evidence>
<dbReference type="RefSeq" id="WP_012173429.1">
    <property type="nucleotide sequence ID" value="NC_009939.1"/>
</dbReference>
<keyword evidence="3" id="KW-1185">Reference proteome</keyword>
<accession>A8ZR39</accession>
<dbReference type="EMBL" id="CP000856">
    <property type="protein sequence ID" value="ABW34948.1"/>
    <property type="molecule type" value="Genomic_DNA"/>
</dbReference>